<keyword evidence="1" id="KW-1133">Transmembrane helix</keyword>
<accession>A0ABT8KLJ9</accession>
<reference evidence="2" key="1">
    <citation type="submission" date="2023-06" db="EMBL/GenBank/DDBJ databases">
        <title>Genomic of Parafulvivirga corallium.</title>
        <authorList>
            <person name="Wang G."/>
        </authorList>
    </citation>
    <scope>NUCLEOTIDE SEQUENCE</scope>
    <source>
        <strain evidence="2">BMA10</strain>
    </source>
</reference>
<gene>
    <name evidence="2" type="ORF">QQ008_03710</name>
</gene>
<dbReference type="EMBL" id="JAUJEA010000001">
    <property type="protein sequence ID" value="MDN5200445.1"/>
    <property type="molecule type" value="Genomic_DNA"/>
</dbReference>
<evidence type="ECO:0000256" key="1">
    <source>
        <dbReference type="SAM" id="Phobius"/>
    </source>
</evidence>
<name>A0ABT8KLJ9_9BACT</name>
<organism evidence="2 3">
    <name type="scientific">Splendidivirga corallicola</name>
    <dbReference type="NCBI Taxonomy" id="3051826"/>
    <lineage>
        <taxon>Bacteria</taxon>
        <taxon>Pseudomonadati</taxon>
        <taxon>Bacteroidota</taxon>
        <taxon>Cytophagia</taxon>
        <taxon>Cytophagales</taxon>
        <taxon>Splendidivirgaceae</taxon>
        <taxon>Splendidivirga</taxon>
    </lineage>
</organism>
<keyword evidence="1" id="KW-0472">Membrane</keyword>
<keyword evidence="1" id="KW-0812">Transmembrane</keyword>
<dbReference type="Proteomes" id="UP001172082">
    <property type="component" value="Unassembled WGS sequence"/>
</dbReference>
<feature type="transmembrane region" description="Helical" evidence="1">
    <location>
        <begin position="114"/>
        <end position="133"/>
    </location>
</feature>
<proteinExistence type="predicted"/>
<feature type="transmembrane region" description="Helical" evidence="1">
    <location>
        <begin position="196"/>
        <end position="218"/>
    </location>
</feature>
<protein>
    <submittedName>
        <fullName evidence="2">DUF1361 domain-containing protein</fullName>
    </submittedName>
</protein>
<feature type="transmembrane region" description="Helical" evidence="1">
    <location>
        <begin position="12"/>
        <end position="33"/>
    </location>
</feature>
<evidence type="ECO:0000313" key="2">
    <source>
        <dbReference type="EMBL" id="MDN5200445.1"/>
    </source>
</evidence>
<feature type="transmembrane region" description="Helical" evidence="1">
    <location>
        <begin position="145"/>
        <end position="164"/>
    </location>
</feature>
<dbReference type="InterPro" id="IPR009793">
    <property type="entry name" value="DUF1361"/>
</dbReference>
<keyword evidence="3" id="KW-1185">Reference proteome</keyword>
<comment type="caution">
    <text evidence="2">The sequence shown here is derived from an EMBL/GenBank/DDBJ whole genome shotgun (WGS) entry which is preliminary data.</text>
</comment>
<feature type="transmembrane region" description="Helical" evidence="1">
    <location>
        <begin position="39"/>
        <end position="61"/>
    </location>
</feature>
<dbReference type="Pfam" id="PF07099">
    <property type="entry name" value="DUF1361"/>
    <property type="match status" value="1"/>
</dbReference>
<sequence length="226" mass="26174">MILSKTYIRSFGPILSLLLASSFCCILVTMRLIKTGNVSYIFLLWNLFLAWVPVFFAYLLKVQVTKGSQRINLWRYFILLGLWLIFFPNAPYIITDFVHLNDQPYVKEWFDLLLTFSFAFTGLATGIISMHWAHTAVKKKFNGQIGWLFIGVCSVLSGYGIYLGRVLRWNSWDLVTNPLNIWKDIFIQASTPLAQYMTLGFGGLIFCVYLVFTSFTYLNQKSYVNR</sequence>
<feature type="transmembrane region" description="Helical" evidence="1">
    <location>
        <begin position="73"/>
        <end position="94"/>
    </location>
</feature>
<evidence type="ECO:0000313" key="3">
    <source>
        <dbReference type="Proteomes" id="UP001172082"/>
    </source>
</evidence>
<dbReference type="RefSeq" id="WP_346750470.1">
    <property type="nucleotide sequence ID" value="NZ_JAUJEA010000001.1"/>
</dbReference>